<dbReference type="PROSITE" id="PS50808">
    <property type="entry name" value="ZF_BED"/>
    <property type="match status" value="1"/>
</dbReference>
<dbReference type="GO" id="GO:0003677">
    <property type="term" value="F:DNA binding"/>
    <property type="evidence" value="ECO:0007669"/>
    <property type="project" value="InterPro"/>
</dbReference>
<dbReference type="InterPro" id="IPR007021">
    <property type="entry name" value="DUF659"/>
</dbReference>
<keyword evidence="1" id="KW-0479">Metal-binding</keyword>
<dbReference type="InterPro" id="IPR003656">
    <property type="entry name" value="Znf_BED"/>
</dbReference>
<evidence type="ECO:0000256" key="4">
    <source>
        <dbReference type="PROSITE-ProRule" id="PRU00027"/>
    </source>
</evidence>
<protein>
    <recommendedName>
        <fullName evidence="5">BED-type domain-containing protein</fullName>
    </recommendedName>
</protein>
<evidence type="ECO:0000259" key="5">
    <source>
        <dbReference type="PROSITE" id="PS50808"/>
    </source>
</evidence>
<dbReference type="Pfam" id="PF02892">
    <property type="entry name" value="zf-BED"/>
    <property type="match status" value="1"/>
</dbReference>
<dbReference type="EMBL" id="KZ451888">
    <property type="protein sequence ID" value="PKA66045.1"/>
    <property type="molecule type" value="Genomic_DNA"/>
</dbReference>
<evidence type="ECO:0000256" key="2">
    <source>
        <dbReference type="ARBA" id="ARBA00022771"/>
    </source>
</evidence>
<proteinExistence type="predicted"/>
<dbReference type="PANTHER" id="PTHR32166:SF116">
    <property type="entry name" value="BINDING PROTEIN, PUTATIVE-RELATED"/>
    <property type="match status" value="1"/>
</dbReference>
<dbReference type="OrthoDB" id="749890at2759"/>
<gene>
    <name evidence="6" type="ORF">AXF42_Ash010454</name>
</gene>
<dbReference type="Pfam" id="PF04937">
    <property type="entry name" value="DUF659"/>
    <property type="match status" value="1"/>
</dbReference>
<evidence type="ECO:0000256" key="3">
    <source>
        <dbReference type="ARBA" id="ARBA00022833"/>
    </source>
</evidence>
<reference evidence="6 7" key="1">
    <citation type="journal article" date="2017" name="Nature">
        <title>The Apostasia genome and the evolution of orchids.</title>
        <authorList>
            <person name="Zhang G.Q."/>
            <person name="Liu K.W."/>
            <person name="Li Z."/>
            <person name="Lohaus R."/>
            <person name="Hsiao Y.Y."/>
            <person name="Niu S.C."/>
            <person name="Wang J.Y."/>
            <person name="Lin Y.C."/>
            <person name="Xu Q."/>
            <person name="Chen L.J."/>
            <person name="Yoshida K."/>
            <person name="Fujiwara S."/>
            <person name="Wang Z.W."/>
            <person name="Zhang Y.Q."/>
            <person name="Mitsuda N."/>
            <person name="Wang M."/>
            <person name="Liu G.H."/>
            <person name="Pecoraro L."/>
            <person name="Huang H.X."/>
            <person name="Xiao X.J."/>
            <person name="Lin M."/>
            <person name="Wu X.Y."/>
            <person name="Wu W.L."/>
            <person name="Chen Y.Y."/>
            <person name="Chang S.B."/>
            <person name="Sakamoto S."/>
            <person name="Ohme-Takagi M."/>
            <person name="Yagi M."/>
            <person name="Zeng S.J."/>
            <person name="Shen C.Y."/>
            <person name="Yeh C.M."/>
            <person name="Luo Y.B."/>
            <person name="Tsai W.C."/>
            <person name="Van de Peer Y."/>
            <person name="Liu Z.J."/>
        </authorList>
    </citation>
    <scope>NUCLEOTIDE SEQUENCE [LARGE SCALE GENOMIC DNA]</scope>
    <source>
        <strain evidence="7">cv. Shenzhen</strain>
        <tissue evidence="6">Stem</tissue>
    </source>
</reference>
<evidence type="ECO:0000313" key="7">
    <source>
        <dbReference type="Proteomes" id="UP000236161"/>
    </source>
</evidence>
<dbReference type="STRING" id="1088818.A0A2I0BE14"/>
<dbReference type="SUPFAM" id="SSF53098">
    <property type="entry name" value="Ribonuclease H-like"/>
    <property type="match status" value="1"/>
</dbReference>
<sequence>MKGLTPCGATDVGWAHGTMVNGDRQKIMCRYCQKTILGGGISRLKQHLAGERGNIVPCEKVPDDVKALIQQHLGFKVLEKLKRQKECQDFKTSLKKSRYEKNNDVFDDKRFARTHTHRRAKEVHAESCSKRLQNVVSSEVPNFIFSSQESIEQADIAVAKFLYIAGIPFTSVNSSYFQQMADAIAAVGPGYKMPSYYSLRGKLLDKCMTEVGDLCKEIRRSWEVTGCTIMVDRWIDKIGRAIISFFVYSPKGNVFLKSVEALEYENSPEALLSLFDSTIQEVGPRNVVAFLTDISPCHRSAAKAMMNKYSSFFSCVCANHCVDLMLNVIAEIDAVKEVLAKVKKICQLIYNNVWILSFLRKKTNGSELFQPAVTKFVTMFSILQNMISLKDPLQQVFVSTSWRRSVLSIQKLGSEVSDILLDTQFWSSCFRIMKIVKPLIEVIHLVDGEERPSMGYFYDAVEKARKGITLAIEIEESDYTPYLDAIDRIRQEIHSPLHAAAYYLNPSVYYSSGFSMSNVIQKGLLDCIETLEANILSQDNITKQKSLYEDAVGDFSRPVALRGRESVSPVTKMVLVSSYLVVTLWIRLP</sequence>
<dbReference type="Proteomes" id="UP000236161">
    <property type="component" value="Unassembled WGS sequence"/>
</dbReference>
<evidence type="ECO:0000256" key="1">
    <source>
        <dbReference type="ARBA" id="ARBA00022723"/>
    </source>
</evidence>
<dbReference type="PANTHER" id="PTHR32166">
    <property type="entry name" value="OSJNBA0013A04.12 PROTEIN"/>
    <property type="match status" value="1"/>
</dbReference>
<organism evidence="6 7">
    <name type="scientific">Apostasia shenzhenica</name>
    <dbReference type="NCBI Taxonomy" id="1088818"/>
    <lineage>
        <taxon>Eukaryota</taxon>
        <taxon>Viridiplantae</taxon>
        <taxon>Streptophyta</taxon>
        <taxon>Embryophyta</taxon>
        <taxon>Tracheophyta</taxon>
        <taxon>Spermatophyta</taxon>
        <taxon>Magnoliopsida</taxon>
        <taxon>Liliopsida</taxon>
        <taxon>Asparagales</taxon>
        <taxon>Orchidaceae</taxon>
        <taxon>Apostasioideae</taxon>
        <taxon>Apostasia</taxon>
    </lineage>
</organism>
<keyword evidence="2 4" id="KW-0863">Zinc-finger</keyword>
<dbReference type="GO" id="GO:0008270">
    <property type="term" value="F:zinc ion binding"/>
    <property type="evidence" value="ECO:0007669"/>
    <property type="project" value="UniProtKB-KW"/>
</dbReference>
<evidence type="ECO:0000313" key="6">
    <source>
        <dbReference type="EMBL" id="PKA66045.1"/>
    </source>
</evidence>
<dbReference type="InterPro" id="IPR012337">
    <property type="entry name" value="RNaseH-like_sf"/>
</dbReference>
<keyword evidence="7" id="KW-1185">Reference proteome</keyword>
<keyword evidence="3" id="KW-0862">Zinc</keyword>
<name>A0A2I0BE14_9ASPA</name>
<dbReference type="AlphaFoldDB" id="A0A2I0BE14"/>
<accession>A0A2I0BE14</accession>
<feature type="domain" description="BED-type" evidence="5">
    <location>
        <begin position="8"/>
        <end position="65"/>
    </location>
</feature>